<sequence length="415" mass="45127">MSLAAASSSAMLGGSWLRSLSASETATNAKVKRVILLWLHGGPATIDLWDLKKQHENGGPFQEIATRSAGLKISEHFPQLANWAQHCAVVRSMTSREGDHSRAVHLARTGYIPQAGIDFPDLGALVAQEQSLPEATLPGFISIAPPQRPAIASRGFLDTAASPLVVGEMAKSIDDLVVRDLEQRLSSDLSRRVDLLSRMNDQFLQQGDDRQVMEFASATQRALRMMHPDVVAAFDLTNESDSVRDRYGRTIFGQGCLLARRLAERDVPFVEVSLGGWDTHYDNFGRVAGLSSQLDSGFASLIQDLSERGMLDETLILCQGEFGRTPKINPNSGRDHWPKAWAVMMAGGPNCHGQVVGSTCRDGTVVESKPYQVPDLIATVCANMGIDPMKQNDSNVNRPIRIADPTASVIEELVG</sequence>
<evidence type="ECO:0000313" key="1">
    <source>
        <dbReference type="EMBL" id="PQO33278.1"/>
    </source>
</evidence>
<proteinExistence type="predicted"/>
<dbReference type="AlphaFoldDB" id="A0A2S8FM55"/>
<dbReference type="Pfam" id="PF07394">
    <property type="entry name" value="DUF1501"/>
    <property type="match status" value="1"/>
</dbReference>
<gene>
    <name evidence="1" type="ORF">C5Y96_10520</name>
</gene>
<organism evidence="1 2">
    <name type="scientific">Blastopirellula marina</name>
    <dbReference type="NCBI Taxonomy" id="124"/>
    <lineage>
        <taxon>Bacteria</taxon>
        <taxon>Pseudomonadati</taxon>
        <taxon>Planctomycetota</taxon>
        <taxon>Planctomycetia</taxon>
        <taxon>Pirellulales</taxon>
        <taxon>Pirellulaceae</taxon>
        <taxon>Blastopirellula</taxon>
    </lineage>
</organism>
<evidence type="ECO:0000313" key="2">
    <source>
        <dbReference type="Proteomes" id="UP000240009"/>
    </source>
</evidence>
<dbReference type="InterPro" id="IPR017850">
    <property type="entry name" value="Alkaline_phosphatase_core_sf"/>
</dbReference>
<name>A0A2S8FM55_9BACT</name>
<dbReference type="Gene3D" id="3.40.720.10">
    <property type="entry name" value="Alkaline Phosphatase, subunit A"/>
    <property type="match status" value="1"/>
</dbReference>
<dbReference type="SUPFAM" id="SSF53649">
    <property type="entry name" value="Alkaline phosphatase-like"/>
    <property type="match status" value="1"/>
</dbReference>
<dbReference type="PANTHER" id="PTHR43737:SF1">
    <property type="entry name" value="DUF1501 DOMAIN-CONTAINING PROTEIN"/>
    <property type="match status" value="1"/>
</dbReference>
<comment type="caution">
    <text evidence="1">The sequence shown here is derived from an EMBL/GenBank/DDBJ whole genome shotgun (WGS) entry which is preliminary data.</text>
</comment>
<dbReference type="EMBL" id="PUIA01000035">
    <property type="protein sequence ID" value="PQO33278.1"/>
    <property type="molecule type" value="Genomic_DNA"/>
</dbReference>
<accession>A0A2S8FM55</accession>
<dbReference type="InterPro" id="IPR010869">
    <property type="entry name" value="DUF1501"/>
</dbReference>
<dbReference type="PANTHER" id="PTHR43737">
    <property type="entry name" value="BLL7424 PROTEIN"/>
    <property type="match status" value="1"/>
</dbReference>
<dbReference type="Proteomes" id="UP000240009">
    <property type="component" value="Unassembled WGS sequence"/>
</dbReference>
<protein>
    <submittedName>
        <fullName evidence="1">DUF1501 domain-containing protein</fullName>
    </submittedName>
</protein>
<reference evidence="1 2" key="1">
    <citation type="submission" date="2018-02" db="EMBL/GenBank/DDBJ databases">
        <title>Comparative genomes isolates from brazilian mangrove.</title>
        <authorList>
            <person name="Araujo J.E."/>
            <person name="Taketani R.G."/>
            <person name="Silva M.C.P."/>
            <person name="Loureco M.V."/>
            <person name="Andreote F.D."/>
        </authorList>
    </citation>
    <scope>NUCLEOTIDE SEQUENCE [LARGE SCALE GENOMIC DNA]</scope>
    <source>
        <strain evidence="1 2">HEX-2 MGV</strain>
    </source>
</reference>